<dbReference type="Proteomes" id="UP001239462">
    <property type="component" value="Unassembled WGS sequence"/>
</dbReference>
<reference evidence="3 4" key="1">
    <citation type="submission" date="2023-06" db="EMBL/GenBank/DDBJ databases">
        <title>Roseiconus lacunae JC819 isolated from Gulf of Mannar region, Tamil Nadu.</title>
        <authorList>
            <person name="Pk S."/>
            <person name="Ch S."/>
            <person name="Ch V.R."/>
        </authorList>
    </citation>
    <scope>NUCLEOTIDE SEQUENCE [LARGE SCALE GENOMIC DNA]</scope>
    <source>
        <strain evidence="3 4">JC819</strain>
    </source>
</reference>
<feature type="transmembrane region" description="Helical" evidence="1">
    <location>
        <begin position="474"/>
        <end position="495"/>
    </location>
</feature>
<dbReference type="Pfam" id="PF13785">
    <property type="entry name" value="DUF4178"/>
    <property type="match status" value="2"/>
</dbReference>
<keyword evidence="1" id="KW-0812">Transmembrane</keyword>
<accession>A0ABT7PBV2</accession>
<proteinExistence type="predicted"/>
<comment type="caution">
    <text evidence="3">The sequence shown here is derived from an EMBL/GenBank/DDBJ whole genome shotgun (WGS) entry which is preliminary data.</text>
</comment>
<keyword evidence="1" id="KW-0472">Membrane</keyword>
<evidence type="ECO:0000259" key="2">
    <source>
        <dbReference type="Pfam" id="PF13785"/>
    </source>
</evidence>
<dbReference type="InterPro" id="IPR025235">
    <property type="entry name" value="DUF4178"/>
</dbReference>
<name>A0ABT7PBV2_9BACT</name>
<feature type="transmembrane region" description="Helical" evidence="1">
    <location>
        <begin position="449"/>
        <end position="467"/>
    </location>
</feature>
<feature type="domain" description="DUF4178" evidence="2">
    <location>
        <begin position="60"/>
        <end position="201"/>
    </location>
</feature>
<evidence type="ECO:0000256" key="1">
    <source>
        <dbReference type="SAM" id="Phobius"/>
    </source>
</evidence>
<dbReference type="EMBL" id="JASZZN010000001">
    <property type="protein sequence ID" value="MDM4013975.1"/>
    <property type="molecule type" value="Genomic_DNA"/>
</dbReference>
<gene>
    <name evidence="3" type="ORF">QTN89_00945</name>
</gene>
<evidence type="ECO:0000313" key="3">
    <source>
        <dbReference type="EMBL" id="MDM4013975.1"/>
    </source>
</evidence>
<keyword evidence="1" id="KW-1133">Transmembrane helix</keyword>
<dbReference type="RefSeq" id="WP_289161697.1">
    <property type="nucleotide sequence ID" value="NZ_JASZZN010000001.1"/>
</dbReference>
<evidence type="ECO:0000313" key="4">
    <source>
        <dbReference type="Proteomes" id="UP001239462"/>
    </source>
</evidence>
<feature type="domain" description="DUF4178" evidence="2">
    <location>
        <begin position="280"/>
        <end position="418"/>
    </location>
</feature>
<protein>
    <submittedName>
        <fullName evidence="3">DUF4178 domain-containing protein</fullName>
    </submittedName>
</protein>
<organism evidence="3 4">
    <name type="scientific">Roseiconus lacunae</name>
    <dbReference type="NCBI Taxonomy" id="2605694"/>
    <lineage>
        <taxon>Bacteria</taxon>
        <taxon>Pseudomonadati</taxon>
        <taxon>Planctomycetota</taxon>
        <taxon>Planctomycetia</taxon>
        <taxon>Pirellulales</taxon>
        <taxon>Pirellulaceae</taxon>
        <taxon>Roseiconus</taxon>
    </lineage>
</organism>
<keyword evidence="4" id="KW-1185">Reference proteome</keyword>
<sequence length="515" mass="57772">MKGFKTQCPSCGGPTVFRNSWALVTICDFCGTTIGRTDRDVKDLGKFAEVSDPASGLRRGISGRWKGKRFHIVGRVRYRHSGGGSWDEWYLEFPGNRVGWLSEAQGQFALTTRYNLDKGIDLPSYDGVEVMQRIPLKGTELTVREKGVATAEGAEGEIPWEFVPGSEHYYVDLQGDAKEVATFEYGDEGSHEGQAAFLGTVVTLSELGIDVEHLKPEVVDSVDAVQLSCPKCAGPLALRSPDDTLRIACPNCSSMLDVDEGKLSLFKSLHQEAELIQIPLGSEGTFGDTKYVVIGFMERYAKWMGQIFPWAEYLLYNRDTGYRWLICNEGHWSLAAPTNEAPKGDSAKVRYDGDTFRIYDRGTAHVRYLLGEFYWKVNIGDMVKTSDYICPPRMLSFERAGFGKSQEVTISESHYITPEEVETIFGVKDLKRPWGVGVIQPKPTPGPRFWMAWIGFLFYLVFAAVVIGRGKADFWLFLYAAIGVSIIPALMLLYLHNFEVQRWKDSDYSPYASED</sequence>